<reference evidence="13 14" key="1">
    <citation type="journal article" date="2023" name="Elife">
        <title>Identification of key yeast species and microbe-microbe interactions impacting larval growth of Drosophila in the wild.</title>
        <authorList>
            <person name="Mure A."/>
            <person name="Sugiura Y."/>
            <person name="Maeda R."/>
            <person name="Honda K."/>
            <person name="Sakurai N."/>
            <person name="Takahashi Y."/>
            <person name="Watada M."/>
            <person name="Katoh T."/>
            <person name="Gotoh A."/>
            <person name="Gotoh Y."/>
            <person name="Taniguchi I."/>
            <person name="Nakamura K."/>
            <person name="Hayashi T."/>
            <person name="Katayama T."/>
            <person name="Uemura T."/>
            <person name="Hattori Y."/>
        </authorList>
    </citation>
    <scope>NUCLEOTIDE SEQUENCE [LARGE SCALE GENOMIC DNA]</scope>
    <source>
        <strain evidence="13 14">PK-24</strain>
    </source>
</reference>
<keyword evidence="5 12" id="KW-0999">Mitochondrion inner membrane</keyword>
<evidence type="ECO:0000256" key="11">
    <source>
        <dbReference type="PIRSR" id="PIRSR607992-2"/>
    </source>
</evidence>
<evidence type="ECO:0000313" key="13">
    <source>
        <dbReference type="EMBL" id="GMM48620.1"/>
    </source>
</evidence>
<dbReference type="GO" id="GO:0005743">
    <property type="term" value="C:mitochondrial inner membrane"/>
    <property type="evidence" value="ECO:0007669"/>
    <property type="project" value="UniProtKB-SubCell"/>
</dbReference>
<dbReference type="Proteomes" id="UP001378960">
    <property type="component" value="Unassembled WGS sequence"/>
</dbReference>
<dbReference type="GO" id="GO:0046872">
    <property type="term" value="F:metal ion binding"/>
    <property type="evidence" value="ECO:0007669"/>
    <property type="project" value="UniProtKB-KW"/>
</dbReference>
<dbReference type="GO" id="GO:0006121">
    <property type="term" value="P:mitochondrial electron transport, succinate to ubiquinone"/>
    <property type="evidence" value="ECO:0007669"/>
    <property type="project" value="TreeGrafter"/>
</dbReference>
<keyword evidence="14" id="KW-1185">Reference proteome</keyword>
<organism evidence="13 14">
    <name type="scientific">Pichia kluyveri</name>
    <name type="common">Yeast</name>
    <dbReference type="NCBI Taxonomy" id="36015"/>
    <lineage>
        <taxon>Eukaryota</taxon>
        <taxon>Fungi</taxon>
        <taxon>Dikarya</taxon>
        <taxon>Ascomycota</taxon>
        <taxon>Saccharomycotina</taxon>
        <taxon>Pichiomycetes</taxon>
        <taxon>Pichiales</taxon>
        <taxon>Pichiaceae</taxon>
        <taxon>Pichia</taxon>
    </lineage>
</organism>
<dbReference type="PANTHER" id="PTHR13337:SF2">
    <property type="entry name" value="SUCCINATE DEHYDROGENASE [UBIQUINONE] CYTOCHROME B SMALL SUBUNIT, MITOCHONDRIAL"/>
    <property type="match status" value="1"/>
</dbReference>
<keyword evidence="7 12" id="KW-1133">Transmembrane helix</keyword>
<evidence type="ECO:0000256" key="9">
    <source>
        <dbReference type="ARBA" id="ARBA00023136"/>
    </source>
</evidence>
<keyword evidence="4 12" id="KW-0812">Transmembrane</keyword>
<proteinExistence type="inferred from homology"/>
<evidence type="ECO:0000256" key="6">
    <source>
        <dbReference type="ARBA" id="ARBA00022946"/>
    </source>
</evidence>
<feature type="binding site" description="axial binding residue" evidence="11">
    <location>
        <position position="107"/>
    </location>
    <ligand>
        <name>heme b</name>
        <dbReference type="ChEBI" id="CHEBI:60344"/>
        <note>ligand shared with SDHC</note>
    </ligand>
    <ligandPart>
        <name>Fe</name>
        <dbReference type="ChEBI" id="CHEBI:18248"/>
    </ligandPart>
</feature>
<keyword evidence="9 12" id="KW-0472">Membrane</keyword>
<evidence type="ECO:0000256" key="4">
    <source>
        <dbReference type="ARBA" id="ARBA00022692"/>
    </source>
</evidence>
<comment type="similarity">
    <text evidence="2 12">Belongs to the CybS family.</text>
</comment>
<dbReference type="GO" id="GO:0006099">
    <property type="term" value="P:tricarboxylic acid cycle"/>
    <property type="evidence" value="ECO:0007669"/>
    <property type="project" value="TreeGrafter"/>
</dbReference>
<evidence type="ECO:0000256" key="2">
    <source>
        <dbReference type="ARBA" id="ARBA00007294"/>
    </source>
</evidence>
<comment type="caution">
    <text evidence="12">Lacks conserved residue(s) required for the propagation of feature annotation.</text>
</comment>
<accession>A0AAV5RB90</accession>
<evidence type="ECO:0000256" key="3">
    <source>
        <dbReference type="ARBA" id="ARBA00022448"/>
    </source>
</evidence>
<dbReference type="InterPro" id="IPR007992">
    <property type="entry name" value="CybS"/>
</dbReference>
<keyword evidence="8 12" id="KW-0496">Mitochondrion</keyword>
<keyword evidence="3" id="KW-0813">Transport</keyword>
<sequence length="167" mass="18665">MFSRLIRPTIITSPSISYKSAIRNLSLKPRLPKLPNLRLTPDVPGNIIGSVNDAYVPPPGDISVGAFHWLYEKLVVVGMIPLVVFPFIAGVDYPLFDAALGTLTLLHSRYGLQSCIIDYIPLRKFGFWHKMAMFLLNIGTAVSLYGIYVIETEYNGLCDLIHKLWTA</sequence>
<comment type="subcellular location">
    <subcellularLocation>
        <location evidence="1 12">Mitochondrion inner membrane</location>
        <topology evidence="1 12">Multi-pass membrane protein</topology>
    </subcellularLocation>
</comment>
<evidence type="ECO:0000256" key="12">
    <source>
        <dbReference type="RuleBase" id="RU364031"/>
    </source>
</evidence>
<dbReference type="AlphaFoldDB" id="A0AAV5RB90"/>
<dbReference type="InterPro" id="IPR034804">
    <property type="entry name" value="SQR/QFR_C/D"/>
</dbReference>
<keyword evidence="11" id="KW-0408">Iron</keyword>
<dbReference type="GO" id="GO:0020037">
    <property type="term" value="F:heme binding"/>
    <property type="evidence" value="ECO:0007669"/>
    <property type="project" value="TreeGrafter"/>
</dbReference>
<evidence type="ECO:0000256" key="1">
    <source>
        <dbReference type="ARBA" id="ARBA00004448"/>
    </source>
</evidence>
<dbReference type="PANTHER" id="PTHR13337">
    <property type="entry name" value="SUCCINATE DEHYDROGENASE"/>
    <property type="match status" value="1"/>
</dbReference>
<feature type="binding site" evidence="10">
    <location>
        <position position="119"/>
    </location>
    <ligand>
        <name>a ubiquinone</name>
        <dbReference type="ChEBI" id="CHEBI:16389"/>
        <note>ligand shared with IP/SDHB</note>
    </ligand>
</feature>
<evidence type="ECO:0000256" key="10">
    <source>
        <dbReference type="PIRSR" id="PIRSR607992-1"/>
    </source>
</evidence>
<keyword evidence="11" id="KW-0479">Metal-binding</keyword>
<feature type="transmembrane region" description="Helical" evidence="12">
    <location>
        <begin position="74"/>
        <end position="96"/>
    </location>
</feature>
<feature type="transmembrane region" description="Helical" evidence="12">
    <location>
        <begin position="131"/>
        <end position="150"/>
    </location>
</feature>
<evidence type="ECO:0000256" key="7">
    <source>
        <dbReference type="ARBA" id="ARBA00022989"/>
    </source>
</evidence>
<evidence type="ECO:0000256" key="5">
    <source>
        <dbReference type="ARBA" id="ARBA00022792"/>
    </source>
</evidence>
<dbReference type="GO" id="GO:0048039">
    <property type="term" value="F:ubiquinone binding"/>
    <property type="evidence" value="ECO:0007669"/>
    <property type="project" value="TreeGrafter"/>
</dbReference>
<name>A0AAV5RB90_PICKL</name>
<evidence type="ECO:0000313" key="14">
    <source>
        <dbReference type="Proteomes" id="UP001378960"/>
    </source>
</evidence>
<gene>
    <name evidence="13" type="ORF">DAPK24_052180</name>
</gene>
<evidence type="ECO:0000256" key="8">
    <source>
        <dbReference type="ARBA" id="ARBA00023128"/>
    </source>
</evidence>
<dbReference type="Gene3D" id="1.20.1300.10">
    <property type="entry name" value="Fumarate reductase/succinate dehydrogenase, transmembrane subunit"/>
    <property type="match status" value="1"/>
</dbReference>
<protein>
    <recommendedName>
        <fullName evidence="12">Succinate dehydrogenase [ubiquinone] cytochrome b small subunit</fullName>
    </recommendedName>
</protein>
<keyword evidence="6 12" id="KW-0809">Transit peptide</keyword>
<dbReference type="EMBL" id="BTGB01000009">
    <property type="protein sequence ID" value="GMM48620.1"/>
    <property type="molecule type" value="Genomic_DNA"/>
</dbReference>
<comment type="caution">
    <text evidence="13">The sequence shown here is derived from an EMBL/GenBank/DDBJ whole genome shotgun (WGS) entry which is preliminary data.</text>
</comment>
<dbReference type="CDD" id="cd03496">
    <property type="entry name" value="SQR_TypeC_CybS"/>
    <property type="match status" value="1"/>
</dbReference>
<dbReference type="Pfam" id="PF05328">
    <property type="entry name" value="CybS"/>
    <property type="match status" value="1"/>
</dbReference>